<dbReference type="SUPFAM" id="SSF81342">
    <property type="entry name" value="Transmembrane di-heme cytochromes"/>
    <property type="match status" value="1"/>
</dbReference>
<accession>A0A1U7HG42</accession>
<evidence type="ECO:0000256" key="1">
    <source>
        <dbReference type="ARBA" id="ARBA00022531"/>
    </source>
</evidence>
<feature type="transmembrane region" description="Helical" evidence="3">
    <location>
        <begin position="12"/>
        <end position="39"/>
    </location>
</feature>
<gene>
    <name evidence="5" type="ORF">NIES593_12170</name>
</gene>
<feature type="domain" description="Cytochrome b/b6 N-terminal region profile" evidence="4">
    <location>
        <begin position="1"/>
        <end position="196"/>
    </location>
</feature>
<dbReference type="Gene3D" id="1.20.810.10">
    <property type="entry name" value="Cytochrome Bc1 Complex, Chain C"/>
    <property type="match status" value="1"/>
</dbReference>
<sequence length="237" mass="26088">MESLSYTFIVRRLATFLAIATLTLCLLAASTGVLLAFYYSPSAGEAFASIERIATEIPNGWLIRSLHDIAGNGLIVVALVQIVVMFLGRQFRFGWLTAWISGIALTLSAIALSWTAMNLEWTQTGYWRLTLELGIIESIPFIGQPLREFLTGGEAIGTVTLQHLFALHSYILSSVAVLLSIIHLVGLLFQERQDKQRQSLSIKTETPKDIEQSQSDLTPPAEEVRVNTQLKPGEGLA</sequence>
<dbReference type="PANTHER" id="PTHR19271">
    <property type="entry name" value="CYTOCHROME B"/>
    <property type="match status" value="1"/>
</dbReference>
<evidence type="ECO:0000313" key="5">
    <source>
        <dbReference type="EMBL" id="OKH22546.1"/>
    </source>
</evidence>
<name>A0A1U7HG42_9CYAN</name>
<dbReference type="GO" id="GO:0016491">
    <property type="term" value="F:oxidoreductase activity"/>
    <property type="evidence" value="ECO:0007669"/>
    <property type="project" value="InterPro"/>
</dbReference>
<feature type="region of interest" description="Disordered" evidence="2">
    <location>
        <begin position="199"/>
        <end position="237"/>
    </location>
</feature>
<dbReference type="InterPro" id="IPR016174">
    <property type="entry name" value="Di-haem_cyt_TM"/>
</dbReference>
<dbReference type="Proteomes" id="UP000186868">
    <property type="component" value="Unassembled WGS sequence"/>
</dbReference>
<organism evidence="5 6">
    <name type="scientific">Hydrococcus rivularis NIES-593</name>
    <dbReference type="NCBI Taxonomy" id="1921803"/>
    <lineage>
        <taxon>Bacteria</taxon>
        <taxon>Bacillati</taxon>
        <taxon>Cyanobacteriota</taxon>
        <taxon>Cyanophyceae</taxon>
        <taxon>Pleurocapsales</taxon>
        <taxon>Hydrococcaceae</taxon>
        <taxon>Hydrococcus</taxon>
    </lineage>
</organism>
<feature type="transmembrane region" description="Helical" evidence="3">
    <location>
        <begin position="95"/>
        <end position="117"/>
    </location>
</feature>
<dbReference type="AlphaFoldDB" id="A0A1U7HG42"/>
<keyword evidence="3" id="KW-0472">Membrane</keyword>
<dbReference type="GO" id="GO:0022904">
    <property type="term" value="P:respiratory electron transport chain"/>
    <property type="evidence" value="ECO:0007669"/>
    <property type="project" value="InterPro"/>
</dbReference>
<feature type="transmembrane region" description="Helical" evidence="3">
    <location>
        <begin position="69"/>
        <end position="88"/>
    </location>
</feature>
<dbReference type="Pfam" id="PF00033">
    <property type="entry name" value="Cytochrome_B"/>
    <property type="match status" value="1"/>
</dbReference>
<dbReference type="InterPro" id="IPR027387">
    <property type="entry name" value="Cytb/b6-like_sf"/>
</dbReference>
<evidence type="ECO:0000313" key="6">
    <source>
        <dbReference type="Proteomes" id="UP000186868"/>
    </source>
</evidence>
<feature type="transmembrane region" description="Helical" evidence="3">
    <location>
        <begin position="170"/>
        <end position="189"/>
    </location>
</feature>
<dbReference type="STRING" id="1921803.NIES593_12170"/>
<evidence type="ECO:0000256" key="2">
    <source>
        <dbReference type="SAM" id="MobiDB-lite"/>
    </source>
</evidence>
<dbReference type="GO" id="GO:0016020">
    <property type="term" value="C:membrane"/>
    <property type="evidence" value="ECO:0007669"/>
    <property type="project" value="InterPro"/>
</dbReference>
<dbReference type="PROSITE" id="PS51002">
    <property type="entry name" value="CYTB_NTER"/>
    <property type="match status" value="1"/>
</dbReference>
<reference evidence="5 6" key="1">
    <citation type="submission" date="2016-11" db="EMBL/GenBank/DDBJ databases">
        <title>Draft Genome Sequences of Nine Cyanobacterial Strains from Diverse Habitats.</title>
        <authorList>
            <person name="Zhu T."/>
            <person name="Hou S."/>
            <person name="Lu X."/>
            <person name="Hess W.R."/>
        </authorList>
    </citation>
    <scope>NUCLEOTIDE SEQUENCE [LARGE SCALE GENOMIC DNA]</scope>
    <source>
        <strain evidence="5 6">NIES-593</strain>
    </source>
</reference>
<dbReference type="GO" id="GO:0009055">
    <property type="term" value="F:electron transfer activity"/>
    <property type="evidence" value="ECO:0007669"/>
    <property type="project" value="InterPro"/>
</dbReference>
<proteinExistence type="predicted"/>
<evidence type="ECO:0000259" key="4">
    <source>
        <dbReference type="PROSITE" id="PS51002"/>
    </source>
</evidence>
<keyword evidence="1" id="KW-0602">Photosynthesis</keyword>
<dbReference type="EMBL" id="MRCB01000013">
    <property type="protein sequence ID" value="OKH22546.1"/>
    <property type="molecule type" value="Genomic_DNA"/>
</dbReference>
<dbReference type="PANTHER" id="PTHR19271:SF16">
    <property type="entry name" value="CYTOCHROME B"/>
    <property type="match status" value="1"/>
</dbReference>
<comment type="caution">
    <text evidence="5">The sequence shown here is derived from an EMBL/GenBank/DDBJ whole genome shotgun (WGS) entry which is preliminary data.</text>
</comment>
<protein>
    <submittedName>
        <fullName evidence="5">Cytochrome B6</fullName>
    </submittedName>
</protein>
<dbReference type="RefSeq" id="WP_073599841.1">
    <property type="nucleotide sequence ID" value="NZ_MRCB01000013.1"/>
</dbReference>
<dbReference type="GO" id="GO:0015979">
    <property type="term" value="P:photosynthesis"/>
    <property type="evidence" value="ECO:0007669"/>
    <property type="project" value="UniProtKB-KW"/>
</dbReference>
<dbReference type="InterPro" id="IPR005797">
    <property type="entry name" value="Cyt_b/b6_N"/>
</dbReference>
<keyword evidence="6" id="KW-1185">Reference proteome</keyword>
<keyword evidence="3" id="KW-1133">Transmembrane helix</keyword>
<keyword evidence="3" id="KW-0812">Transmembrane</keyword>
<evidence type="ECO:0000256" key="3">
    <source>
        <dbReference type="SAM" id="Phobius"/>
    </source>
</evidence>
<dbReference type="OrthoDB" id="9804503at2"/>